<dbReference type="EMBL" id="QTSX02003555">
    <property type="protein sequence ID" value="KAJ9070942.1"/>
    <property type="molecule type" value="Genomic_DNA"/>
</dbReference>
<reference evidence="1" key="1">
    <citation type="submission" date="2022-04" db="EMBL/GenBank/DDBJ databases">
        <title>Genome of the entomopathogenic fungus Entomophthora muscae.</title>
        <authorList>
            <person name="Elya C."/>
            <person name="Lovett B.R."/>
            <person name="Lee E."/>
            <person name="Macias A.M."/>
            <person name="Hajek A.E."/>
            <person name="De Bivort B.L."/>
            <person name="Kasson M.T."/>
            <person name="De Fine Licht H.H."/>
            <person name="Stajich J.E."/>
        </authorList>
    </citation>
    <scope>NUCLEOTIDE SEQUENCE</scope>
    <source>
        <strain evidence="1">Berkeley</strain>
    </source>
</reference>
<evidence type="ECO:0000313" key="1">
    <source>
        <dbReference type="EMBL" id="KAJ9070942.1"/>
    </source>
</evidence>
<keyword evidence="2" id="KW-1185">Reference proteome</keyword>
<organism evidence="1 2">
    <name type="scientific">Entomophthora muscae</name>
    <dbReference type="NCBI Taxonomy" id="34485"/>
    <lineage>
        <taxon>Eukaryota</taxon>
        <taxon>Fungi</taxon>
        <taxon>Fungi incertae sedis</taxon>
        <taxon>Zoopagomycota</taxon>
        <taxon>Entomophthoromycotina</taxon>
        <taxon>Entomophthoromycetes</taxon>
        <taxon>Entomophthorales</taxon>
        <taxon>Entomophthoraceae</taxon>
        <taxon>Entomophthora</taxon>
    </lineage>
</organism>
<accession>A0ACC2T8P2</accession>
<name>A0ACC2T8P2_9FUNG</name>
<gene>
    <name evidence="1" type="ORF">DSO57_1002162</name>
</gene>
<evidence type="ECO:0000313" key="2">
    <source>
        <dbReference type="Proteomes" id="UP001165960"/>
    </source>
</evidence>
<sequence length="102" mass="12267">MNLGTSRYFYSLFKTNRLFIEKKFHPKTILYRLREEQTIIDSESCELTAQFLRKDLSIEEYIKKYRDSRTRFHQYELRIGSVEKRSLPVLDSVGTSIKFFGN</sequence>
<dbReference type="Proteomes" id="UP001165960">
    <property type="component" value="Unassembled WGS sequence"/>
</dbReference>
<proteinExistence type="predicted"/>
<comment type="caution">
    <text evidence="1">The sequence shown here is derived from an EMBL/GenBank/DDBJ whole genome shotgun (WGS) entry which is preliminary data.</text>
</comment>
<protein>
    <submittedName>
        <fullName evidence="1">Uncharacterized protein</fullName>
    </submittedName>
</protein>